<dbReference type="Proteomes" id="UP000046395">
    <property type="component" value="Unassembled WGS sequence"/>
</dbReference>
<accession>A0A5S6QN90</accession>
<evidence type="ECO:0000313" key="3">
    <source>
        <dbReference type="WBParaSite" id="TMUE_2000008332.1"/>
    </source>
</evidence>
<organism evidence="2 3">
    <name type="scientific">Trichuris muris</name>
    <name type="common">Mouse whipworm</name>
    <dbReference type="NCBI Taxonomy" id="70415"/>
    <lineage>
        <taxon>Eukaryota</taxon>
        <taxon>Metazoa</taxon>
        <taxon>Ecdysozoa</taxon>
        <taxon>Nematoda</taxon>
        <taxon>Enoplea</taxon>
        <taxon>Dorylaimia</taxon>
        <taxon>Trichinellida</taxon>
        <taxon>Trichuridae</taxon>
        <taxon>Trichuris</taxon>
    </lineage>
</organism>
<dbReference type="SMART" id="SM00998">
    <property type="entry name" value="ADSL_C"/>
    <property type="match status" value="1"/>
</dbReference>
<dbReference type="WBParaSite" id="TMUE_2000008332.1">
    <property type="protein sequence ID" value="TMUE_2000008332.1"/>
    <property type="gene ID" value="WBGene00300227"/>
</dbReference>
<dbReference type="AlphaFoldDB" id="A0A5S6QN90"/>
<proteinExistence type="predicted"/>
<sequence>MRLTLHGVDRQVAHEKIRCLALAAYKEREQTGKSVDLSRLMIEDVFFESIWPQLDELLKMDHQVGLCGRQVDEFVRTKLDPIFEHPTTVSLPKLNSTFNVLYFIVEFCRADWTH</sequence>
<dbReference type="STRING" id="70415.A0A5S6QN90"/>
<evidence type="ECO:0000313" key="2">
    <source>
        <dbReference type="Proteomes" id="UP000046395"/>
    </source>
</evidence>
<dbReference type="Gene3D" id="1.10.40.30">
    <property type="entry name" value="Fumarase/aspartase (C-terminal domain)"/>
    <property type="match status" value="1"/>
</dbReference>
<protein>
    <submittedName>
        <fullName evidence="3">ADSL_C domain-containing protein</fullName>
    </submittedName>
</protein>
<dbReference type="InterPro" id="IPR019468">
    <property type="entry name" value="AdenyloSucc_lyase_C"/>
</dbReference>
<reference evidence="3" key="1">
    <citation type="submission" date="2019-12" db="UniProtKB">
        <authorList>
            <consortium name="WormBaseParasite"/>
        </authorList>
    </citation>
    <scope>IDENTIFICATION</scope>
</reference>
<keyword evidence="2" id="KW-1185">Reference proteome</keyword>
<evidence type="ECO:0000259" key="1">
    <source>
        <dbReference type="SMART" id="SM00998"/>
    </source>
</evidence>
<name>A0A5S6QN90_TRIMR</name>
<feature type="domain" description="Adenylosuccinate lyase C-terminal" evidence="1">
    <location>
        <begin position="1"/>
        <end position="75"/>
    </location>
</feature>
<dbReference type="Pfam" id="PF10397">
    <property type="entry name" value="ADSL_C"/>
    <property type="match status" value="1"/>
</dbReference>